<dbReference type="Pfam" id="PF08373">
    <property type="entry name" value="RAP"/>
    <property type="match status" value="1"/>
</dbReference>
<dbReference type="GO" id="GO:0035770">
    <property type="term" value="C:ribonucleoprotein granule"/>
    <property type="evidence" value="ECO:0007669"/>
    <property type="project" value="TreeGrafter"/>
</dbReference>
<accession>A0A6P7XPU5</accession>
<keyword evidence="10" id="KW-0418">Kinase</keyword>
<comment type="subcellular location">
    <subcellularLocation>
        <location evidence="1">Mitochondrion matrix</location>
    </subcellularLocation>
</comment>
<dbReference type="InParanoid" id="A0A6P7XPU5"/>
<dbReference type="GO" id="GO:0016301">
    <property type="term" value="F:kinase activity"/>
    <property type="evidence" value="ECO:0007669"/>
    <property type="project" value="UniProtKB-KW"/>
</dbReference>
<keyword evidence="10" id="KW-0808">Transferase</keyword>
<evidence type="ECO:0000256" key="3">
    <source>
        <dbReference type="ARBA" id="ARBA00023128"/>
    </source>
</evidence>
<keyword evidence="9" id="KW-1185">Reference proteome</keyword>
<evidence type="ECO:0000256" key="6">
    <source>
        <dbReference type="ARBA" id="ARBA00042265"/>
    </source>
</evidence>
<evidence type="ECO:0000256" key="5">
    <source>
        <dbReference type="ARBA" id="ARBA00040471"/>
    </source>
</evidence>
<evidence type="ECO:0000259" key="8">
    <source>
        <dbReference type="PROSITE" id="PS51286"/>
    </source>
</evidence>
<dbReference type="AlphaFoldDB" id="A0A6P7XPU5"/>
<reference evidence="10" key="1">
    <citation type="submission" date="2025-08" db="UniProtKB">
        <authorList>
            <consortium name="RefSeq"/>
        </authorList>
    </citation>
    <scope>IDENTIFICATION</scope>
</reference>
<evidence type="ECO:0000256" key="2">
    <source>
        <dbReference type="ARBA" id="ARBA00022946"/>
    </source>
</evidence>
<name>A0A6P7XPU5_9AMPH</name>
<sequence>MASRLVQRCSRMFGVPVLAHFTAPACDVAISSKKSFRTSLPSAVLAQVHTSTFSWNTDQPLVEEQTYSKQTERSEVDSLIELSSTIEELLQLSTSHILNGSQAALIIIQLSRLAAEQKLDVGSILQDDRFQQLLKLASGQVSVVWNGNLVLLLRSLCFLGLDASSKDLTSVEQEVRWRLRRLNFKHLVILADFYVPFACTQDRKDLVSDLLKHLELRWTEVDNARMVVVLLVKVGYLSQSLMEKLEDKALEFAEHFSPEDIRRVALALAAQNRRSIPLLRALSYHLVQRHFGLSNSVLVDLAFAYGKLNFHQTQVFQKMASDLLSKLPELSPSNVSQCIKSFAYLKWLNLPLFEAFAQYTVDNAEKFTFLQLCNIVLAFARLNFQFSQGEVFYELVHQRVGAELDSLNSQQLIDLVWSLCVLQQVKPLYLQKVLQSDFYDGVFGDTSPKMQNYRLKLMHINSTAKLECAEYKGPFLPTEIVSAEISRSSDRKLSQLQAELQDVIRGLAGDAECCCTAVDTVYGWQIDGEMVLNSENKPLPLKELLAPHSFQSRGTQPLPAGAHRMAFLSWAFPNYNVKSKDLLGRFVLARRHLQAAGFLIVDVPYYEWLDLKSEWQKAAFLKDKMSKAVAEEMAK</sequence>
<dbReference type="GO" id="GO:0044528">
    <property type="term" value="P:regulation of mitochondrial mRNA stability"/>
    <property type="evidence" value="ECO:0007669"/>
    <property type="project" value="InterPro"/>
</dbReference>
<dbReference type="GeneID" id="115465951"/>
<comment type="similarity">
    <text evidence="4">Belongs to the FAST kinase family.</text>
</comment>
<dbReference type="CTD" id="9238"/>
<dbReference type="Pfam" id="PF08368">
    <property type="entry name" value="FAST_2"/>
    <property type="match status" value="1"/>
</dbReference>
<dbReference type="FunCoup" id="A0A6P7XPU5">
    <property type="interactions" value="2283"/>
</dbReference>
<evidence type="ECO:0000256" key="7">
    <source>
        <dbReference type="ARBA" id="ARBA00043220"/>
    </source>
</evidence>
<evidence type="ECO:0000313" key="10">
    <source>
        <dbReference type="RefSeq" id="XP_030052710.1"/>
    </source>
</evidence>
<dbReference type="CDD" id="cd23739">
    <property type="entry name" value="TBRG4-like_N"/>
    <property type="match status" value="1"/>
</dbReference>
<dbReference type="GO" id="GO:0000963">
    <property type="term" value="P:mitochondrial RNA processing"/>
    <property type="evidence" value="ECO:0007669"/>
    <property type="project" value="TreeGrafter"/>
</dbReference>
<dbReference type="InterPro" id="IPR010622">
    <property type="entry name" value="FAST_Leu-rich"/>
</dbReference>
<dbReference type="KEGG" id="muo:115465951"/>
<evidence type="ECO:0000256" key="1">
    <source>
        <dbReference type="ARBA" id="ARBA00004305"/>
    </source>
</evidence>
<dbReference type="PROSITE" id="PS51286">
    <property type="entry name" value="RAP"/>
    <property type="match status" value="1"/>
</dbReference>
<dbReference type="OrthoDB" id="6501018at2759"/>
<dbReference type="RefSeq" id="XP_030052710.1">
    <property type="nucleotide sequence ID" value="XM_030196850.1"/>
</dbReference>
<dbReference type="PANTHER" id="PTHR21228">
    <property type="entry name" value="FAST LEU-RICH DOMAIN-CONTAINING"/>
    <property type="match status" value="1"/>
</dbReference>
<dbReference type="PANTHER" id="PTHR21228:SF59">
    <property type="entry name" value="FAST KINASE DOMAIN-CONTAINING PROTEIN 4"/>
    <property type="match status" value="1"/>
</dbReference>
<dbReference type="Pfam" id="PF06743">
    <property type="entry name" value="FAST_1"/>
    <property type="match status" value="1"/>
</dbReference>
<dbReference type="Proteomes" id="UP000515156">
    <property type="component" value="Chromosome 1"/>
</dbReference>
<dbReference type="GO" id="GO:0005759">
    <property type="term" value="C:mitochondrial matrix"/>
    <property type="evidence" value="ECO:0007669"/>
    <property type="project" value="UniProtKB-SubCell"/>
</dbReference>
<proteinExistence type="inferred from homology"/>
<dbReference type="InterPro" id="IPR013584">
    <property type="entry name" value="RAP"/>
</dbReference>
<dbReference type="InterPro" id="IPR013579">
    <property type="entry name" value="FAST_2"/>
</dbReference>
<keyword evidence="2" id="KW-0809">Transit peptide</keyword>
<organism evidence="9 10">
    <name type="scientific">Microcaecilia unicolor</name>
    <dbReference type="NCBI Taxonomy" id="1415580"/>
    <lineage>
        <taxon>Eukaryota</taxon>
        <taxon>Metazoa</taxon>
        <taxon>Chordata</taxon>
        <taxon>Craniata</taxon>
        <taxon>Vertebrata</taxon>
        <taxon>Euteleostomi</taxon>
        <taxon>Amphibia</taxon>
        <taxon>Gymnophiona</taxon>
        <taxon>Siphonopidae</taxon>
        <taxon>Microcaecilia</taxon>
    </lineage>
</organism>
<dbReference type="InterPro" id="IPR050870">
    <property type="entry name" value="FAST_kinase"/>
</dbReference>
<gene>
    <name evidence="10" type="primary">TBRG4</name>
</gene>
<dbReference type="SMART" id="SM00952">
    <property type="entry name" value="RAP"/>
    <property type="match status" value="1"/>
</dbReference>
<keyword evidence="3" id="KW-0496">Mitochondrion</keyword>
<dbReference type="GO" id="GO:0003723">
    <property type="term" value="F:RNA binding"/>
    <property type="evidence" value="ECO:0007669"/>
    <property type="project" value="TreeGrafter"/>
</dbReference>
<evidence type="ECO:0000313" key="9">
    <source>
        <dbReference type="Proteomes" id="UP000515156"/>
    </source>
</evidence>
<feature type="domain" description="RAP" evidence="8">
    <location>
        <begin position="565"/>
        <end position="623"/>
    </location>
</feature>
<evidence type="ECO:0000256" key="4">
    <source>
        <dbReference type="ARBA" id="ARBA00038281"/>
    </source>
</evidence>
<protein>
    <recommendedName>
        <fullName evidence="5">FAST kinase domain-containing protein 4</fullName>
    </recommendedName>
    <alternativeName>
        <fullName evidence="7">Protein TBRG4</fullName>
    </alternativeName>
    <alternativeName>
        <fullName evidence="6">Transforming growth factor beta regulator 4</fullName>
    </alternativeName>
</protein>